<dbReference type="PANTHER" id="PTHR46481:SF10">
    <property type="entry name" value="ZINC FINGER BED DOMAIN-CONTAINING PROTEIN 39"/>
    <property type="match status" value="1"/>
</dbReference>
<evidence type="ECO:0000256" key="5">
    <source>
        <dbReference type="ARBA" id="ARBA00023242"/>
    </source>
</evidence>
<dbReference type="InterPro" id="IPR052035">
    <property type="entry name" value="ZnF_BED_domain_contain"/>
</dbReference>
<dbReference type="SUPFAM" id="SSF53098">
    <property type="entry name" value="Ribonuclease H-like"/>
    <property type="match status" value="1"/>
</dbReference>
<accession>A0A0C3AII0</accession>
<keyword evidence="3" id="KW-0863">Zinc-finger</keyword>
<dbReference type="HOGENOM" id="CLU_009123_4_6_1"/>
<dbReference type="EMBL" id="KN833078">
    <property type="protein sequence ID" value="KIM73618.1"/>
    <property type="molecule type" value="Genomic_DNA"/>
</dbReference>
<evidence type="ECO:0000313" key="8">
    <source>
        <dbReference type="Proteomes" id="UP000054166"/>
    </source>
</evidence>
<feature type="domain" description="HAT C-terminal dimerisation" evidence="6">
    <location>
        <begin position="236"/>
        <end position="302"/>
    </location>
</feature>
<evidence type="ECO:0000256" key="4">
    <source>
        <dbReference type="ARBA" id="ARBA00022833"/>
    </source>
</evidence>
<comment type="subcellular location">
    <subcellularLocation>
        <location evidence="1">Nucleus</location>
    </subcellularLocation>
</comment>
<name>A0A0C3AII0_PILCF</name>
<dbReference type="AlphaFoldDB" id="A0A0C3AII0"/>
<evidence type="ECO:0000256" key="3">
    <source>
        <dbReference type="ARBA" id="ARBA00022771"/>
    </source>
</evidence>
<dbReference type="Pfam" id="PF05699">
    <property type="entry name" value="Dimer_Tnp_hAT"/>
    <property type="match status" value="1"/>
</dbReference>
<evidence type="ECO:0000313" key="7">
    <source>
        <dbReference type="EMBL" id="KIM73618.1"/>
    </source>
</evidence>
<protein>
    <recommendedName>
        <fullName evidence="6">HAT C-terminal dimerisation domain-containing protein</fullName>
    </recommendedName>
</protein>
<evidence type="ECO:0000259" key="6">
    <source>
        <dbReference type="Pfam" id="PF05699"/>
    </source>
</evidence>
<dbReference type="GO" id="GO:0008270">
    <property type="term" value="F:zinc ion binding"/>
    <property type="evidence" value="ECO:0007669"/>
    <property type="project" value="UniProtKB-KW"/>
</dbReference>
<sequence>MKIRWNMTHAEVLRGLDLKPALNQWIDSMDQSLSGKPKAVAKCRQKKWRLSPDEWETLAKLCAVLKKFQDATLEFSQTKVPTISKVLPLFKMIQQHLEDSLRDPDLVKDKSGQKYRGLKSGIKAGLDKINIHLEKALVGDYPLLGAVLHPSIRLAYFEDTSKWDPSVAKRARVLLEHLYDVYEADFSTSNTTAPKVPPTSTSIFLDAIRNLTPDQQKAAITEIEAFFSGTYPCLDGNVLKWWKIHAADFPILALIARDILAIPGVSISVERLFSSSKHTLSDSHSAMTAESASKTVVAKEWLKKGLGVGVNYLDDVRILT</sequence>
<keyword evidence="4" id="KW-0862">Zinc</keyword>
<keyword evidence="8" id="KW-1185">Reference proteome</keyword>
<dbReference type="InterPro" id="IPR012337">
    <property type="entry name" value="RNaseH-like_sf"/>
</dbReference>
<keyword evidence="5" id="KW-0539">Nucleus</keyword>
<dbReference type="GO" id="GO:0005634">
    <property type="term" value="C:nucleus"/>
    <property type="evidence" value="ECO:0007669"/>
    <property type="project" value="UniProtKB-SubCell"/>
</dbReference>
<proteinExistence type="predicted"/>
<organism evidence="7 8">
    <name type="scientific">Piloderma croceum (strain F 1598)</name>
    <dbReference type="NCBI Taxonomy" id="765440"/>
    <lineage>
        <taxon>Eukaryota</taxon>
        <taxon>Fungi</taxon>
        <taxon>Dikarya</taxon>
        <taxon>Basidiomycota</taxon>
        <taxon>Agaricomycotina</taxon>
        <taxon>Agaricomycetes</taxon>
        <taxon>Agaricomycetidae</taxon>
        <taxon>Atheliales</taxon>
        <taxon>Atheliaceae</taxon>
        <taxon>Piloderma</taxon>
    </lineage>
</organism>
<evidence type="ECO:0000256" key="2">
    <source>
        <dbReference type="ARBA" id="ARBA00022723"/>
    </source>
</evidence>
<dbReference type="OrthoDB" id="3262784at2759"/>
<evidence type="ECO:0000256" key="1">
    <source>
        <dbReference type="ARBA" id="ARBA00004123"/>
    </source>
</evidence>
<dbReference type="STRING" id="765440.A0A0C3AII0"/>
<dbReference type="InterPro" id="IPR008906">
    <property type="entry name" value="HATC_C_dom"/>
</dbReference>
<dbReference type="InParanoid" id="A0A0C3AII0"/>
<reference evidence="7 8" key="1">
    <citation type="submission" date="2014-04" db="EMBL/GenBank/DDBJ databases">
        <authorList>
            <consortium name="DOE Joint Genome Institute"/>
            <person name="Kuo A."/>
            <person name="Tarkka M."/>
            <person name="Buscot F."/>
            <person name="Kohler A."/>
            <person name="Nagy L.G."/>
            <person name="Floudas D."/>
            <person name="Copeland A."/>
            <person name="Barry K.W."/>
            <person name="Cichocki N."/>
            <person name="Veneault-Fourrey C."/>
            <person name="LaButti K."/>
            <person name="Lindquist E.A."/>
            <person name="Lipzen A."/>
            <person name="Lundell T."/>
            <person name="Morin E."/>
            <person name="Murat C."/>
            <person name="Sun H."/>
            <person name="Tunlid A."/>
            <person name="Henrissat B."/>
            <person name="Grigoriev I.V."/>
            <person name="Hibbett D.S."/>
            <person name="Martin F."/>
            <person name="Nordberg H.P."/>
            <person name="Cantor M.N."/>
            <person name="Hua S.X."/>
        </authorList>
    </citation>
    <scope>NUCLEOTIDE SEQUENCE [LARGE SCALE GENOMIC DNA]</scope>
    <source>
        <strain evidence="7 8">F 1598</strain>
    </source>
</reference>
<dbReference type="GO" id="GO:0046983">
    <property type="term" value="F:protein dimerization activity"/>
    <property type="evidence" value="ECO:0007669"/>
    <property type="project" value="InterPro"/>
</dbReference>
<dbReference type="Proteomes" id="UP000054166">
    <property type="component" value="Unassembled WGS sequence"/>
</dbReference>
<keyword evidence="2" id="KW-0479">Metal-binding</keyword>
<dbReference type="PANTHER" id="PTHR46481">
    <property type="entry name" value="ZINC FINGER BED DOMAIN-CONTAINING PROTEIN 4"/>
    <property type="match status" value="1"/>
</dbReference>
<gene>
    <name evidence="7" type="ORF">PILCRDRAFT_725114</name>
</gene>
<reference evidence="8" key="2">
    <citation type="submission" date="2015-01" db="EMBL/GenBank/DDBJ databases">
        <title>Evolutionary Origins and Diversification of the Mycorrhizal Mutualists.</title>
        <authorList>
            <consortium name="DOE Joint Genome Institute"/>
            <consortium name="Mycorrhizal Genomics Consortium"/>
            <person name="Kohler A."/>
            <person name="Kuo A."/>
            <person name="Nagy L.G."/>
            <person name="Floudas D."/>
            <person name="Copeland A."/>
            <person name="Barry K.W."/>
            <person name="Cichocki N."/>
            <person name="Veneault-Fourrey C."/>
            <person name="LaButti K."/>
            <person name="Lindquist E.A."/>
            <person name="Lipzen A."/>
            <person name="Lundell T."/>
            <person name="Morin E."/>
            <person name="Murat C."/>
            <person name="Riley R."/>
            <person name="Ohm R."/>
            <person name="Sun H."/>
            <person name="Tunlid A."/>
            <person name="Henrissat B."/>
            <person name="Grigoriev I.V."/>
            <person name="Hibbett D.S."/>
            <person name="Martin F."/>
        </authorList>
    </citation>
    <scope>NUCLEOTIDE SEQUENCE [LARGE SCALE GENOMIC DNA]</scope>
    <source>
        <strain evidence="8">F 1598</strain>
    </source>
</reference>